<sequence>MRVELEPRCLPGQLPCLAHGLPDGLAHGLPDVSALGHGLSYALTGLDQGLSWSRHRTSLIESRGIRTVSGEP</sequence>
<proteinExistence type="predicted"/>
<name>A0ABP6E799_9ACTN</name>
<dbReference type="EMBL" id="BAAATE010000006">
    <property type="protein sequence ID" value="GAA2658429.1"/>
    <property type="molecule type" value="Genomic_DNA"/>
</dbReference>
<gene>
    <name evidence="1" type="ORF">GCM10010412_029840</name>
</gene>
<protein>
    <submittedName>
        <fullName evidence="1">Uncharacterized protein</fullName>
    </submittedName>
</protein>
<reference evidence="2" key="1">
    <citation type="journal article" date="2019" name="Int. J. Syst. Evol. Microbiol.">
        <title>The Global Catalogue of Microorganisms (GCM) 10K type strain sequencing project: providing services to taxonomists for standard genome sequencing and annotation.</title>
        <authorList>
            <consortium name="The Broad Institute Genomics Platform"/>
            <consortium name="The Broad Institute Genome Sequencing Center for Infectious Disease"/>
            <person name="Wu L."/>
            <person name="Ma J."/>
        </authorList>
    </citation>
    <scope>NUCLEOTIDE SEQUENCE [LARGE SCALE GENOMIC DNA]</scope>
    <source>
        <strain evidence="2">JCM 6835</strain>
    </source>
</reference>
<evidence type="ECO:0000313" key="1">
    <source>
        <dbReference type="EMBL" id="GAA2658429.1"/>
    </source>
</evidence>
<keyword evidence="2" id="KW-1185">Reference proteome</keyword>
<dbReference type="Proteomes" id="UP001501666">
    <property type="component" value="Unassembled WGS sequence"/>
</dbReference>
<evidence type="ECO:0000313" key="2">
    <source>
        <dbReference type="Proteomes" id="UP001501666"/>
    </source>
</evidence>
<comment type="caution">
    <text evidence="1">The sequence shown here is derived from an EMBL/GenBank/DDBJ whole genome shotgun (WGS) entry which is preliminary data.</text>
</comment>
<organism evidence="1 2">
    <name type="scientific">Nonomuraea recticatena</name>
    <dbReference type="NCBI Taxonomy" id="46178"/>
    <lineage>
        <taxon>Bacteria</taxon>
        <taxon>Bacillati</taxon>
        <taxon>Actinomycetota</taxon>
        <taxon>Actinomycetes</taxon>
        <taxon>Streptosporangiales</taxon>
        <taxon>Streptosporangiaceae</taxon>
        <taxon>Nonomuraea</taxon>
    </lineage>
</organism>
<accession>A0ABP6E799</accession>